<keyword evidence="3" id="KW-1185">Reference proteome</keyword>
<dbReference type="AlphaFoldDB" id="A0A0W0Z557"/>
<feature type="compositionally biased region" description="Polar residues" evidence="1">
    <location>
        <begin position="198"/>
        <end position="225"/>
    </location>
</feature>
<proteinExistence type="predicted"/>
<feature type="region of interest" description="Disordered" evidence="1">
    <location>
        <begin position="192"/>
        <end position="225"/>
    </location>
</feature>
<gene>
    <name evidence="2" type="ORF">Lspi_1087</name>
</gene>
<sequence>MPSLLVNYGGPEKTISSQEALFPKILQACEKQYHSAIQSVAFTAKGLDLTYYQVGIHRMILVELPDQVEQNIKSADEAIKNQALATKKLFRTVKIEASTFNTRDYKLLDNNCVTAVANVLNTVDSNILQGKKKIVPTSLDSDVKNATLLAAMVDEGLRGTALPLQPDEQHKNYKQAHVAPEIWQEVMTPVDNKKQQQHMKQQLRDITNTAIPQQDANSANSLKPQ</sequence>
<evidence type="ECO:0000256" key="1">
    <source>
        <dbReference type="SAM" id="MobiDB-lite"/>
    </source>
</evidence>
<evidence type="ECO:0000313" key="2">
    <source>
        <dbReference type="EMBL" id="KTD64280.1"/>
    </source>
</evidence>
<dbReference type="Proteomes" id="UP000054877">
    <property type="component" value="Unassembled WGS sequence"/>
</dbReference>
<accession>A0A0W0Z557</accession>
<dbReference type="RefSeq" id="WP_058483029.1">
    <property type="nucleotide sequence ID" value="NZ_CAAAII010000019.1"/>
</dbReference>
<evidence type="ECO:0000313" key="3">
    <source>
        <dbReference type="Proteomes" id="UP000054877"/>
    </source>
</evidence>
<dbReference type="EMBL" id="LNYX01000013">
    <property type="protein sequence ID" value="KTD64280.1"/>
    <property type="molecule type" value="Genomic_DNA"/>
</dbReference>
<name>A0A0W0Z557_LEGSP</name>
<dbReference type="PATRIC" id="fig|452.5.peg.1197"/>
<reference evidence="2 3" key="1">
    <citation type="submission" date="2015-11" db="EMBL/GenBank/DDBJ databases">
        <title>Genomic analysis of 38 Legionella species identifies large and diverse effector repertoires.</title>
        <authorList>
            <person name="Burstein D."/>
            <person name="Amaro F."/>
            <person name="Zusman T."/>
            <person name="Lifshitz Z."/>
            <person name="Cohen O."/>
            <person name="Gilbert J.A."/>
            <person name="Pupko T."/>
            <person name="Shuman H.A."/>
            <person name="Segal G."/>
        </authorList>
    </citation>
    <scope>NUCLEOTIDE SEQUENCE [LARGE SCALE GENOMIC DNA]</scope>
    <source>
        <strain evidence="2 3">Mt.St.Helens-9</strain>
    </source>
</reference>
<dbReference type="OrthoDB" id="5653453at2"/>
<comment type="caution">
    <text evidence="2">The sequence shown here is derived from an EMBL/GenBank/DDBJ whole genome shotgun (WGS) entry which is preliminary data.</text>
</comment>
<organism evidence="2 3">
    <name type="scientific">Legionella spiritensis</name>
    <dbReference type="NCBI Taxonomy" id="452"/>
    <lineage>
        <taxon>Bacteria</taxon>
        <taxon>Pseudomonadati</taxon>
        <taxon>Pseudomonadota</taxon>
        <taxon>Gammaproteobacteria</taxon>
        <taxon>Legionellales</taxon>
        <taxon>Legionellaceae</taxon>
        <taxon>Legionella</taxon>
    </lineage>
</organism>
<protein>
    <submittedName>
        <fullName evidence="2">Uncharacterized protein</fullName>
    </submittedName>
</protein>